<sequence length="316" mass="32845">MEGLRWQLFDTYGSRARIIRAERVQTGGVFGIGATTSFEVTVEVDGGPASNPAATYRGRSAAERAFRRPASTRRGLADLLADADDGDDAGSSPRAMVVSTQKPDFDAILGRMAERIGDGPGRHALAAAVPDAGVPGAGVLDSDVVDAGLPDAGTGVPQLSTVPGDLVVLVGLRDQPLRTAWTMAGALEGGVELRTSGDYRSNGVGHVLIDSPEVEKVQALAAVDGKPLLIAFSVGARGSSSPSALASLRPDQLWLVVDAAHKPDDTQTWVRQVSWHAVPDALAVLGSADTATPETVNELGYPLGWVDGYQATSPIF</sequence>
<reference evidence="1 2" key="1">
    <citation type="submission" date="2018-05" db="EMBL/GenBank/DDBJ databases">
        <title>Genetic diversity of glacier-inhabiting Cryobacterium bacteria in China and description of Cryobacterium mengkeensis sp. nov. and Arthrobacter glacialis sp. nov.</title>
        <authorList>
            <person name="Liu Q."/>
            <person name="Xin Y.-H."/>
        </authorList>
    </citation>
    <scope>NUCLEOTIDE SEQUENCE [LARGE SCALE GENOMIC DNA]</scope>
    <source>
        <strain evidence="1 2">LI2</strain>
    </source>
</reference>
<evidence type="ECO:0000313" key="2">
    <source>
        <dbReference type="Proteomes" id="UP000247832"/>
    </source>
</evidence>
<protein>
    <submittedName>
        <fullName evidence="1">Uncharacterized protein</fullName>
    </submittedName>
</protein>
<dbReference type="EMBL" id="QJVD01000012">
    <property type="protein sequence ID" value="PYI66872.1"/>
    <property type="molecule type" value="Genomic_DNA"/>
</dbReference>
<keyword evidence="2" id="KW-1185">Reference proteome</keyword>
<dbReference type="Proteomes" id="UP000247832">
    <property type="component" value="Unassembled WGS sequence"/>
</dbReference>
<evidence type="ECO:0000313" key="1">
    <source>
        <dbReference type="EMBL" id="PYI66872.1"/>
    </source>
</evidence>
<dbReference type="AlphaFoldDB" id="A0A2V5L844"/>
<gene>
    <name evidence="1" type="ORF">CVV68_12305</name>
</gene>
<name>A0A2V5L844_9MICC</name>
<proteinExistence type="predicted"/>
<organism evidence="1 2">
    <name type="scientific">Arthrobacter livingstonensis</name>
    <dbReference type="NCBI Taxonomy" id="670078"/>
    <lineage>
        <taxon>Bacteria</taxon>
        <taxon>Bacillati</taxon>
        <taxon>Actinomycetota</taxon>
        <taxon>Actinomycetes</taxon>
        <taxon>Micrococcales</taxon>
        <taxon>Micrococcaceae</taxon>
        <taxon>Arthrobacter</taxon>
    </lineage>
</organism>
<accession>A0A2V5L844</accession>
<comment type="caution">
    <text evidence="1">The sequence shown here is derived from an EMBL/GenBank/DDBJ whole genome shotgun (WGS) entry which is preliminary data.</text>
</comment>